<evidence type="ECO:0000313" key="4">
    <source>
        <dbReference type="Proteomes" id="UP000233256"/>
    </source>
</evidence>
<feature type="compositionally biased region" description="Basic and acidic residues" evidence="1">
    <location>
        <begin position="873"/>
        <end position="900"/>
    </location>
</feature>
<dbReference type="PANTHER" id="PTHR32387:SF3">
    <property type="entry name" value="ATP_DNA BINDING PROTEIN"/>
    <property type="match status" value="1"/>
</dbReference>
<dbReference type="InterPro" id="IPR052957">
    <property type="entry name" value="Auxin_embryo_med"/>
</dbReference>
<protein>
    <recommendedName>
        <fullName evidence="2">Sacsin/Nov domain-containing protein</fullName>
    </recommendedName>
</protein>
<sequence length="1029" mass="117838">MSSSSFEHIRRMRTEKYGLDDDGNLNEVNPLAADLKDSIDHLAQGLYTRNAHFIFELIQNAEDNLYGSNIEPSLTFKLLRDDPTKTSGADGALVVENNEVGFLQENIDAICAVGKSTKKKQDGFIGEKGIGFKSVFRVTSVPFVFSNGYQILLPKINEKTGLGFIVPEWVERVPEIINTSITTILLPLDQPEFGYEAVKKLLWEIEPETILFLSKLKEIKIVTDDSEFTVIKDDSSEPNIHMVSNKNSDGEIFKFLLFKKTFDKPDEISHEKRNNIREREVSVAFPVGDNSKSAGKLFAYLPVRFDTGFPFIINADFILPSSREDIQDTPWNRKWLMPCVGELIFESLPILKDKNHISVPFLQSLAKSVLLLNETDMFYPIAEAVKKAFTIFKLIPADDGSFVSAGNCKLASADWLRKLVRQDQLRLLYQRELKWVHGDITEKGRNQLWKYFREKMKIEELTPDGFVRKISSAFLNEQSDQWMIDFYIQLPKQKALWKKEMGTSPLRKQSFIRLQDGSHVSPFDDAEKPNAYLTKKTLIDARLPTVKAEIAGDDEAYRFLLSDLKIPEFDIVAEVIEHVIPKYKSSNPPQMDEHERDIEKIIEAFQTDSQEKRKRLKSALQKKPFVLSRTSILDSETYRRPDALYFQGDFLEIYFSGNSDVGFVCSFYKESAVEIFANLGVSSEIRVECKTAPGSNAYVNLEYESGYRRGLKGFDPNIHVDGLSHALFEPSIEKSQIIWNKICVPYSSCIKGKVLRSSRQDFSLNANIHIEEELVSEEFGKLLINSAWLPTGNNEFKKPAEISLDELPTQFERDEKLSDRLGMKKNVVAKLAEEAGLSLEILEYARNNTQKIEKLIANAHKVLPTFPSNPVHNPERRQDRISEQLSDAPEKNYEKRERSVRTTTNSIDPLTWLRNQYTNDDEQMICQICKDEMPFRKRDGKHYFEKKEVLSLEYLPKEHEAQYLALCPLCAAKYREFIISEPLAMDELKEKIANSEGCEIPILLGNEEASIRFVETHHHDLKVIIDGAE</sequence>
<dbReference type="Gene3D" id="3.30.565.10">
    <property type="entry name" value="Histidine kinase-like ATPase, C-terminal domain"/>
    <property type="match status" value="1"/>
</dbReference>
<dbReference type="AlphaFoldDB" id="A0A2N1PLR8"/>
<feature type="region of interest" description="Disordered" evidence="1">
    <location>
        <begin position="866"/>
        <end position="900"/>
    </location>
</feature>
<dbReference type="EMBL" id="PGXC01000021">
    <property type="protein sequence ID" value="PKK89288.1"/>
    <property type="molecule type" value="Genomic_DNA"/>
</dbReference>
<gene>
    <name evidence="3" type="ORF">CVV64_14970</name>
</gene>
<dbReference type="PANTHER" id="PTHR32387">
    <property type="entry name" value="WU:FJ29H11"/>
    <property type="match status" value="1"/>
</dbReference>
<feature type="domain" description="Sacsin/Nov" evidence="2">
    <location>
        <begin position="47"/>
        <end position="151"/>
    </location>
</feature>
<name>A0A2N1PLR8_9BACT</name>
<organism evidence="3 4">
    <name type="scientific">Candidatus Wallbacteria bacterium HGW-Wallbacteria-1</name>
    <dbReference type="NCBI Taxonomy" id="2013854"/>
    <lineage>
        <taxon>Bacteria</taxon>
        <taxon>Candidatus Walliibacteriota</taxon>
    </lineage>
</organism>
<dbReference type="InterPro" id="IPR058210">
    <property type="entry name" value="SACS/Nov_dom"/>
</dbReference>
<dbReference type="Proteomes" id="UP000233256">
    <property type="component" value="Unassembled WGS sequence"/>
</dbReference>
<accession>A0A2N1PLR8</accession>
<evidence type="ECO:0000259" key="2">
    <source>
        <dbReference type="Pfam" id="PF25794"/>
    </source>
</evidence>
<dbReference type="NCBIfam" id="NF047352">
    <property type="entry name" value="P_loop_sacsin"/>
    <property type="match status" value="1"/>
</dbReference>
<evidence type="ECO:0000256" key="1">
    <source>
        <dbReference type="SAM" id="MobiDB-lite"/>
    </source>
</evidence>
<comment type="caution">
    <text evidence="3">The sequence shown here is derived from an EMBL/GenBank/DDBJ whole genome shotgun (WGS) entry which is preliminary data.</text>
</comment>
<dbReference type="SUPFAM" id="SSF55874">
    <property type="entry name" value="ATPase domain of HSP90 chaperone/DNA topoisomerase II/histidine kinase"/>
    <property type="match status" value="1"/>
</dbReference>
<dbReference type="Pfam" id="PF25794">
    <property type="entry name" value="SACS"/>
    <property type="match status" value="1"/>
</dbReference>
<proteinExistence type="predicted"/>
<dbReference type="InterPro" id="IPR036890">
    <property type="entry name" value="HATPase_C_sf"/>
</dbReference>
<reference evidence="3 4" key="1">
    <citation type="journal article" date="2017" name="ISME J.">
        <title>Potential for microbial H2 and metal transformations associated with novel bacteria and archaea in deep terrestrial subsurface sediments.</title>
        <authorList>
            <person name="Hernsdorf A.W."/>
            <person name="Amano Y."/>
            <person name="Miyakawa K."/>
            <person name="Ise K."/>
            <person name="Suzuki Y."/>
            <person name="Anantharaman K."/>
            <person name="Probst A."/>
            <person name="Burstein D."/>
            <person name="Thomas B.C."/>
            <person name="Banfield J.F."/>
        </authorList>
    </citation>
    <scope>NUCLEOTIDE SEQUENCE [LARGE SCALE GENOMIC DNA]</scope>
    <source>
        <strain evidence="3">HGW-Wallbacteria-1</strain>
    </source>
</reference>
<evidence type="ECO:0000313" key="3">
    <source>
        <dbReference type="EMBL" id="PKK89288.1"/>
    </source>
</evidence>